<accession>A0A011VQI0</accession>
<organism evidence="2 3">
    <name type="scientific">Ruminococcus albus SY3</name>
    <dbReference type="NCBI Taxonomy" id="1341156"/>
    <lineage>
        <taxon>Bacteria</taxon>
        <taxon>Bacillati</taxon>
        <taxon>Bacillota</taxon>
        <taxon>Clostridia</taxon>
        <taxon>Eubacteriales</taxon>
        <taxon>Oscillospiraceae</taxon>
        <taxon>Ruminococcus</taxon>
    </lineage>
</organism>
<dbReference type="Pfam" id="PF14568">
    <property type="entry name" value="SUKH_6"/>
    <property type="match status" value="1"/>
</dbReference>
<dbReference type="SUPFAM" id="SSF160631">
    <property type="entry name" value="SMI1/KNR4-like"/>
    <property type="match status" value="1"/>
</dbReference>
<dbReference type="InterPro" id="IPR018958">
    <property type="entry name" value="Knr4/Smi1-like_dom"/>
</dbReference>
<keyword evidence="3" id="KW-1185">Reference proteome</keyword>
<evidence type="ECO:0000313" key="2">
    <source>
        <dbReference type="EMBL" id="EXM37481.1"/>
    </source>
</evidence>
<comment type="caution">
    <text evidence="2">The sequence shown here is derived from an EMBL/GenBank/DDBJ whole genome shotgun (WGS) entry which is preliminary data.</text>
</comment>
<dbReference type="PATRIC" id="fig|1341156.4.peg.3601"/>
<name>A0A011VQI0_RUMAL</name>
<evidence type="ECO:0000313" key="3">
    <source>
        <dbReference type="Proteomes" id="UP000021369"/>
    </source>
</evidence>
<reference evidence="2 3" key="1">
    <citation type="submission" date="2013-06" db="EMBL/GenBank/DDBJ databases">
        <title>Rumen cellulosomics: divergent fiber-degrading strategies revealed by comparative genome-wide analysis of six Ruminococcal strains.</title>
        <authorList>
            <person name="Dassa B."/>
            <person name="Borovok I."/>
            <person name="Lamed R."/>
            <person name="Flint H."/>
            <person name="Yeoman C.J."/>
            <person name="White B."/>
            <person name="Bayer E.A."/>
        </authorList>
    </citation>
    <scope>NUCLEOTIDE SEQUENCE [LARGE SCALE GENOMIC DNA]</scope>
    <source>
        <strain evidence="2 3">SY3</strain>
    </source>
</reference>
<dbReference type="AlphaFoldDB" id="A0A011VQI0"/>
<dbReference type="SMART" id="SM00860">
    <property type="entry name" value="SMI1_KNR4"/>
    <property type="match status" value="1"/>
</dbReference>
<proteinExistence type="predicted"/>
<evidence type="ECO:0000259" key="1">
    <source>
        <dbReference type="SMART" id="SM00860"/>
    </source>
</evidence>
<dbReference type="InterPro" id="IPR037883">
    <property type="entry name" value="Knr4/Smi1-like_sf"/>
</dbReference>
<feature type="domain" description="Knr4/Smi1-like" evidence="1">
    <location>
        <begin position="12"/>
        <end position="153"/>
    </location>
</feature>
<dbReference type="Gene3D" id="3.40.1580.10">
    <property type="entry name" value="SMI1/KNR4-like"/>
    <property type="match status" value="1"/>
</dbReference>
<dbReference type="EMBL" id="JEOB01000004">
    <property type="protein sequence ID" value="EXM37481.1"/>
    <property type="molecule type" value="Genomic_DNA"/>
</dbReference>
<gene>
    <name evidence="2" type="ORF">RASY3_12895</name>
</gene>
<protein>
    <submittedName>
        <fullName evidence="2">Cell wall assembly protein</fullName>
    </submittedName>
</protein>
<dbReference type="Proteomes" id="UP000021369">
    <property type="component" value="Unassembled WGS sequence"/>
</dbReference>
<sequence>MKMILNNNYSYRPDEERLSRIEKIWGVRLPEEIRILLMEDNGGVPEKRNFPCGKRTRMIVRFLCIKEKGTDEDYAWYDINVVLTQLEERIISDPDLVGYEIIPIAELFAGDYLCLDYRESDTPTVCVWLHEESEEWNPVTEKVADSFSEFMDMLSE</sequence>